<comment type="caution">
    <text evidence="2">The sequence shown here is derived from an EMBL/GenBank/DDBJ whole genome shotgun (WGS) entry which is preliminary data.</text>
</comment>
<feature type="transmembrane region" description="Helical" evidence="1">
    <location>
        <begin position="86"/>
        <end position="105"/>
    </location>
</feature>
<protein>
    <submittedName>
        <fullName evidence="2">DUF983 domain-containing protein</fullName>
    </submittedName>
</protein>
<dbReference type="RefSeq" id="WP_254742336.1">
    <property type="nucleotide sequence ID" value="NZ_JANCLU010000010.1"/>
</dbReference>
<dbReference type="EMBL" id="JANCLU010000010">
    <property type="protein sequence ID" value="MCP8939238.1"/>
    <property type="molecule type" value="Genomic_DNA"/>
</dbReference>
<gene>
    <name evidence="2" type="ORF">NK718_11980</name>
</gene>
<name>A0ABT1LDR4_9HYPH</name>
<keyword evidence="1" id="KW-0472">Membrane</keyword>
<feature type="transmembrane region" description="Helical" evidence="1">
    <location>
        <begin position="60"/>
        <end position="80"/>
    </location>
</feature>
<keyword evidence="3" id="KW-1185">Reference proteome</keyword>
<evidence type="ECO:0000313" key="3">
    <source>
        <dbReference type="Proteomes" id="UP001205890"/>
    </source>
</evidence>
<organism evidence="2 3">
    <name type="scientific">Alsobacter ponti</name>
    <dbReference type="NCBI Taxonomy" id="2962936"/>
    <lineage>
        <taxon>Bacteria</taxon>
        <taxon>Pseudomonadati</taxon>
        <taxon>Pseudomonadota</taxon>
        <taxon>Alphaproteobacteria</taxon>
        <taxon>Hyphomicrobiales</taxon>
        <taxon>Alsobacteraceae</taxon>
        <taxon>Alsobacter</taxon>
    </lineage>
</organism>
<accession>A0ABT1LDR4</accession>
<keyword evidence="1" id="KW-1133">Transmembrane helix</keyword>
<sequence>MTEPGPAYDGPRPSPYAAGLAGRCPRCGKGKLFRGFLAVAPGCDACGLDYGFADSGDGPAVFIMLAVGVVMVGGVLLVDVMYEPPMWVHAVIWPPLTIVLSLGLLRPLKGLLIALQYHHKAEQGRLE</sequence>
<dbReference type="Pfam" id="PF06170">
    <property type="entry name" value="DUF983"/>
    <property type="match status" value="1"/>
</dbReference>
<reference evidence="2 3" key="1">
    <citation type="submission" date="2022-07" db="EMBL/GenBank/DDBJ databases">
        <authorList>
            <person name="Li W.-J."/>
            <person name="Deng Q.-Q."/>
        </authorList>
    </citation>
    <scope>NUCLEOTIDE SEQUENCE [LARGE SCALE GENOMIC DNA]</scope>
    <source>
        <strain evidence="2 3">SYSU M60028</strain>
    </source>
</reference>
<evidence type="ECO:0000313" key="2">
    <source>
        <dbReference type="EMBL" id="MCP8939238.1"/>
    </source>
</evidence>
<dbReference type="InterPro" id="IPR009325">
    <property type="entry name" value="DUF983"/>
</dbReference>
<proteinExistence type="predicted"/>
<dbReference type="Proteomes" id="UP001205890">
    <property type="component" value="Unassembled WGS sequence"/>
</dbReference>
<evidence type="ECO:0000256" key="1">
    <source>
        <dbReference type="SAM" id="Phobius"/>
    </source>
</evidence>
<keyword evidence="1" id="KW-0812">Transmembrane</keyword>